<protein>
    <submittedName>
        <fullName evidence="1">Uncharacterized protein</fullName>
    </submittedName>
</protein>
<gene>
    <name evidence="1" type="ORF">AMTR_s00030p00199920</name>
</gene>
<organism evidence="1 2">
    <name type="scientific">Amborella trichopoda</name>
    <dbReference type="NCBI Taxonomy" id="13333"/>
    <lineage>
        <taxon>Eukaryota</taxon>
        <taxon>Viridiplantae</taxon>
        <taxon>Streptophyta</taxon>
        <taxon>Embryophyta</taxon>
        <taxon>Tracheophyta</taxon>
        <taxon>Spermatophyta</taxon>
        <taxon>Magnoliopsida</taxon>
        <taxon>Amborellales</taxon>
        <taxon>Amborellaceae</taxon>
        <taxon>Amborella</taxon>
    </lineage>
</organism>
<dbReference type="EMBL" id="KI392485">
    <property type="protein sequence ID" value="ERN16123.1"/>
    <property type="molecule type" value="Genomic_DNA"/>
</dbReference>
<dbReference type="HOGENOM" id="CLU_3089922_0_0_1"/>
<dbReference type="Gramene" id="ERN16123">
    <property type="protein sequence ID" value="ERN16123"/>
    <property type="gene ID" value="AMTR_s00030p00199920"/>
</dbReference>
<name>U5D6Z9_AMBTC</name>
<dbReference type="Proteomes" id="UP000017836">
    <property type="component" value="Unassembled WGS sequence"/>
</dbReference>
<evidence type="ECO:0000313" key="1">
    <source>
        <dbReference type="EMBL" id="ERN16123.1"/>
    </source>
</evidence>
<reference evidence="2" key="1">
    <citation type="journal article" date="2013" name="Science">
        <title>The Amborella genome and the evolution of flowering plants.</title>
        <authorList>
            <consortium name="Amborella Genome Project"/>
        </authorList>
    </citation>
    <scope>NUCLEOTIDE SEQUENCE [LARGE SCALE GENOMIC DNA]</scope>
</reference>
<evidence type="ECO:0000313" key="2">
    <source>
        <dbReference type="Proteomes" id="UP000017836"/>
    </source>
</evidence>
<dbReference type="AlphaFoldDB" id="U5D6Z9"/>
<keyword evidence="2" id="KW-1185">Reference proteome</keyword>
<proteinExistence type="predicted"/>
<accession>U5D6Z9</accession>
<sequence length="52" mass="6130">MKCRMYVKTTTCHMFHQSASEIIGQCRTKGKYKRKGYLVIKEKRYGDPCTQP</sequence>